<dbReference type="GO" id="GO:0003677">
    <property type="term" value="F:DNA binding"/>
    <property type="evidence" value="ECO:0007669"/>
    <property type="project" value="UniProtKB-KW"/>
</dbReference>
<dbReference type="GO" id="GO:0009307">
    <property type="term" value="P:DNA restriction-modification system"/>
    <property type="evidence" value="ECO:0007669"/>
    <property type="project" value="UniProtKB-KW"/>
</dbReference>
<organism evidence="3 4">
    <name type="scientific">candidate division WWE3 bacterium RIFOXYA2_FULL_46_9</name>
    <dbReference type="NCBI Taxonomy" id="1802636"/>
    <lineage>
        <taxon>Bacteria</taxon>
        <taxon>Katanobacteria</taxon>
    </lineage>
</organism>
<reference evidence="3 4" key="1">
    <citation type="journal article" date="2016" name="Nat. Commun.">
        <title>Thousands of microbial genomes shed light on interconnected biogeochemical processes in an aquifer system.</title>
        <authorList>
            <person name="Anantharaman K."/>
            <person name="Brown C.T."/>
            <person name="Hug L.A."/>
            <person name="Sharon I."/>
            <person name="Castelle C.J."/>
            <person name="Probst A.J."/>
            <person name="Thomas B.C."/>
            <person name="Singh A."/>
            <person name="Wilkins M.J."/>
            <person name="Karaoz U."/>
            <person name="Brodie E.L."/>
            <person name="Williams K.H."/>
            <person name="Hubbard S.S."/>
            <person name="Banfield J.F."/>
        </authorList>
    </citation>
    <scope>NUCLEOTIDE SEQUENCE [LARGE SCALE GENOMIC DNA]</scope>
</reference>
<protein>
    <recommendedName>
        <fullName evidence="5">Type I restriction modification DNA specificity domain-containing protein</fullName>
    </recommendedName>
</protein>
<keyword evidence="2" id="KW-0238">DNA-binding</keyword>
<keyword evidence="1" id="KW-0680">Restriction system</keyword>
<dbReference type="SUPFAM" id="SSF116734">
    <property type="entry name" value="DNA methylase specificity domain"/>
    <property type="match status" value="1"/>
</dbReference>
<accession>A0A1F4VZV6</accession>
<evidence type="ECO:0000256" key="2">
    <source>
        <dbReference type="ARBA" id="ARBA00023125"/>
    </source>
</evidence>
<evidence type="ECO:0008006" key="5">
    <source>
        <dbReference type="Google" id="ProtNLM"/>
    </source>
</evidence>
<name>A0A1F4VZV6_UNCKA</name>
<proteinExistence type="predicted"/>
<evidence type="ECO:0000313" key="3">
    <source>
        <dbReference type="EMBL" id="OGC62727.1"/>
    </source>
</evidence>
<evidence type="ECO:0000313" key="4">
    <source>
        <dbReference type="Proteomes" id="UP000176614"/>
    </source>
</evidence>
<sequence length="455" mass="49891">MASTGWFTTWSVRPAREAWDAAAAVRGAMVAPRSSGFVPLATLVTAIGQGIGSGRIADGNVAVNMQRSSDMQPIFLAGGDRQFVSEEMAYRHAVRPGDVLVARVGRQGRACCVGNEDVPVIPRGELFVVRPRVQAWGPVIAAALSTGAVKEWISHLPTGALMPTLTKATLGQIPVPKPGAFPYEELVERAWDAEVLVRSARRLRDSVRQRIGLLLEKAPATGSAQTYLEIRASDLPADWGWREVSQTWLLRQARRAVKGLSRFGDLIDHGSHRARTTLSGESPFVLRREHLRADWYLAIPEVGPAEKDAEQAVADGGEPAKKNRAYVIDRESLLIPVIGDIMGTPVVVPAEIVDRASSPLLVGTYWLPVVSPRYPRALAAILDHPFLRLQRQLAGSYASTAPHIAREEIGNLLLPNPPESQWNQLENDLRAAQEQFLKASSMVNEVLEEVENWYR</sequence>
<dbReference type="Proteomes" id="UP000176614">
    <property type="component" value="Unassembled WGS sequence"/>
</dbReference>
<dbReference type="AlphaFoldDB" id="A0A1F4VZV6"/>
<dbReference type="Gene3D" id="3.90.220.20">
    <property type="entry name" value="DNA methylase specificity domains"/>
    <property type="match status" value="1"/>
</dbReference>
<dbReference type="EMBL" id="MEVT01000013">
    <property type="protein sequence ID" value="OGC62727.1"/>
    <property type="molecule type" value="Genomic_DNA"/>
</dbReference>
<dbReference type="InterPro" id="IPR044946">
    <property type="entry name" value="Restrct_endonuc_typeI_TRD_sf"/>
</dbReference>
<gene>
    <name evidence="3" type="ORF">A2264_03930</name>
</gene>
<comment type="caution">
    <text evidence="3">The sequence shown here is derived from an EMBL/GenBank/DDBJ whole genome shotgun (WGS) entry which is preliminary data.</text>
</comment>
<evidence type="ECO:0000256" key="1">
    <source>
        <dbReference type="ARBA" id="ARBA00022747"/>
    </source>
</evidence>